<protein>
    <recommendedName>
        <fullName evidence="3">Transposase</fullName>
    </recommendedName>
</protein>
<reference evidence="1 2" key="1">
    <citation type="submission" date="2015-02" db="EMBL/GenBank/DDBJ databases">
        <title>Complete Genome Sequencing of Pseudomonas putida S13.1.2.</title>
        <authorList>
            <person name="Chong T.M."/>
            <person name="Chan K.G."/>
            <person name="Dessaux Y."/>
        </authorList>
    </citation>
    <scope>NUCLEOTIDE SEQUENCE [LARGE SCALE GENOMIC DNA]</scope>
    <source>
        <strain evidence="1 2">S13.1.2</strain>
    </source>
</reference>
<evidence type="ECO:0000313" key="1">
    <source>
        <dbReference type="EMBL" id="AJQ46193.1"/>
    </source>
</evidence>
<accession>A0AAU8RRN2</accession>
<name>A0AAU8RRN2_PSEPU</name>
<sequence>MLEKANTRIGLLLTVYMNLRKHAGNAFQQTLEPTERYPVPGLHSYKDMVMSLDEIEGVSDIARDHPIKP</sequence>
<proteinExistence type="predicted"/>
<evidence type="ECO:0008006" key="3">
    <source>
        <dbReference type="Google" id="ProtNLM"/>
    </source>
</evidence>
<dbReference type="Proteomes" id="UP000033260">
    <property type="component" value="Chromosome"/>
</dbReference>
<dbReference type="AlphaFoldDB" id="A0AAU8RRN2"/>
<organism evidence="1 2">
    <name type="scientific">Pseudomonas putida S13.1.2</name>
    <dbReference type="NCBI Taxonomy" id="1384061"/>
    <lineage>
        <taxon>Bacteria</taxon>
        <taxon>Pseudomonadati</taxon>
        <taxon>Pseudomonadota</taxon>
        <taxon>Gammaproteobacteria</taxon>
        <taxon>Pseudomonadales</taxon>
        <taxon>Pseudomonadaceae</taxon>
        <taxon>Pseudomonas</taxon>
    </lineage>
</organism>
<gene>
    <name evidence="1" type="ORF">N805_02690</name>
</gene>
<dbReference type="EMBL" id="CP010979">
    <property type="protein sequence ID" value="AJQ46193.1"/>
    <property type="molecule type" value="Genomic_DNA"/>
</dbReference>
<evidence type="ECO:0000313" key="2">
    <source>
        <dbReference type="Proteomes" id="UP000033260"/>
    </source>
</evidence>